<feature type="transmembrane region" description="Helical" evidence="2">
    <location>
        <begin position="12"/>
        <end position="32"/>
    </location>
</feature>
<dbReference type="Pfam" id="PF25963">
    <property type="entry name" value="Beta-barrel_AAEA"/>
    <property type="match status" value="1"/>
</dbReference>
<dbReference type="InterPro" id="IPR058625">
    <property type="entry name" value="MdtA-like_BSH"/>
</dbReference>
<feature type="domain" description="Multidrug resistance protein MdtA-like barrel-sandwich hybrid" evidence="3">
    <location>
        <begin position="50"/>
        <end position="242"/>
    </location>
</feature>
<evidence type="ECO:0000259" key="3">
    <source>
        <dbReference type="Pfam" id="PF25917"/>
    </source>
</evidence>
<keyword evidence="2" id="KW-0472">Membrane</keyword>
<dbReference type="SUPFAM" id="SSF111369">
    <property type="entry name" value="HlyD-like secretion proteins"/>
    <property type="match status" value="2"/>
</dbReference>
<feature type="coiled-coil region" evidence="1">
    <location>
        <begin position="156"/>
        <end position="183"/>
    </location>
</feature>
<dbReference type="Proteomes" id="UP001229244">
    <property type="component" value="Unassembled WGS sequence"/>
</dbReference>
<feature type="domain" description="p-hydroxybenzoic acid efflux pump subunit AaeA-like beta-barrel" evidence="4">
    <location>
        <begin position="247"/>
        <end position="342"/>
    </location>
</feature>
<keyword evidence="2" id="KW-1133">Transmembrane helix</keyword>
<evidence type="ECO:0000313" key="6">
    <source>
        <dbReference type="Proteomes" id="UP001229244"/>
    </source>
</evidence>
<comment type="caution">
    <text evidence="5">The sequence shown here is derived from an EMBL/GenBank/DDBJ whole genome shotgun (WGS) entry which is preliminary data.</text>
</comment>
<accession>A0AAE3VTM4</accession>
<dbReference type="Gene3D" id="2.40.30.170">
    <property type="match status" value="1"/>
</dbReference>
<dbReference type="InterPro" id="IPR050393">
    <property type="entry name" value="MFP_Efflux_Pump"/>
</dbReference>
<feature type="coiled-coil region" evidence="1">
    <location>
        <begin position="97"/>
        <end position="131"/>
    </location>
</feature>
<sequence>MSEDRVHAAKVGGGIVGAVLVVGAAILAWNHLHTARLNPLSQEAVLTADVVHIAATVSGRIVEMPVRDNAAVKKGDVLFRVDPAPYQLAVDQAAGDLAIAEAALADRRREIEAEKRNAEIATGQVDRAEENLAYATATLDRLLPLRPKGYVSAQEVDTAATAKRDAEISLREAQRQAEAADALIGTPAAAQALVQAREAALSIAEHELDATVVRAPHDGRVVGLQVGTGEFVLPGETVFTLIDTSRWYASANFVETELGRISVGSCATVYALSDRRTAIRGRVESTGWGVTSEQMVNLPSGLPLVPRSLDWVRVAQRFPVRILLEDPPADLMRMGGSATATVHDGTDC</sequence>
<gene>
    <name evidence="5" type="ORF">J2S73_003875</name>
</gene>
<protein>
    <submittedName>
        <fullName evidence="5">Multidrug efflux system membrane fusion protein</fullName>
    </submittedName>
</protein>
<dbReference type="InterPro" id="IPR058634">
    <property type="entry name" value="AaeA-lik-b-barrel"/>
</dbReference>
<dbReference type="EMBL" id="JAUSUL010000005">
    <property type="protein sequence ID" value="MDQ0317391.1"/>
    <property type="molecule type" value="Genomic_DNA"/>
</dbReference>
<keyword evidence="2" id="KW-0812">Transmembrane</keyword>
<dbReference type="Gene3D" id="1.10.287.470">
    <property type="entry name" value="Helix hairpin bin"/>
    <property type="match status" value="1"/>
</dbReference>
<evidence type="ECO:0000256" key="1">
    <source>
        <dbReference type="SAM" id="Coils"/>
    </source>
</evidence>
<dbReference type="PANTHER" id="PTHR30367">
    <property type="entry name" value="P-HYDROXYBENZOIC ACID EFFLUX PUMP SUBUNIT AAEA-RELATED"/>
    <property type="match status" value="1"/>
</dbReference>
<organism evidence="5 6">
    <name type="scientific">Amorphus orientalis</name>
    <dbReference type="NCBI Taxonomy" id="649198"/>
    <lineage>
        <taxon>Bacteria</taxon>
        <taxon>Pseudomonadati</taxon>
        <taxon>Pseudomonadota</taxon>
        <taxon>Alphaproteobacteria</taxon>
        <taxon>Hyphomicrobiales</taxon>
        <taxon>Amorphaceae</taxon>
        <taxon>Amorphus</taxon>
    </lineage>
</organism>
<reference evidence="5" key="1">
    <citation type="submission" date="2023-07" db="EMBL/GenBank/DDBJ databases">
        <title>Genomic Encyclopedia of Type Strains, Phase IV (KMG-IV): sequencing the most valuable type-strain genomes for metagenomic binning, comparative biology and taxonomic classification.</title>
        <authorList>
            <person name="Goeker M."/>
        </authorList>
    </citation>
    <scope>NUCLEOTIDE SEQUENCE</scope>
    <source>
        <strain evidence="5">DSM 21202</strain>
    </source>
</reference>
<keyword evidence="6" id="KW-1185">Reference proteome</keyword>
<dbReference type="PANTHER" id="PTHR30367:SF1">
    <property type="entry name" value="MULTIDRUG RESISTANCE PROTEIN MDTN"/>
    <property type="match status" value="1"/>
</dbReference>
<evidence type="ECO:0000313" key="5">
    <source>
        <dbReference type="EMBL" id="MDQ0317391.1"/>
    </source>
</evidence>
<evidence type="ECO:0000256" key="2">
    <source>
        <dbReference type="SAM" id="Phobius"/>
    </source>
</evidence>
<proteinExistence type="predicted"/>
<dbReference type="AlphaFoldDB" id="A0AAE3VTM4"/>
<dbReference type="Pfam" id="PF25917">
    <property type="entry name" value="BSH_RND"/>
    <property type="match status" value="1"/>
</dbReference>
<keyword evidence="1" id="KW-0175">Coiled coil</keyword>
<dbReference type="Gene3D" id="2.40.50.100">
    <property type="match status" value="1"/>
</dbReference>
<dbReference type="NCBIfam" id="NF007785">
    <property type="entry name" value="PRK10476.1"/>
    <property type="match status" value="1"/>
</dbReference>
<evidence type="ECO:0000259" key="4">
    <source>
        <dbReference type="Pfam" id="PF25963"/>
    </source>
</evidence>
<name>A0AAE3VTM4_9HYPH</name>
<dbReference type="RefSeq" id="WP_306887308.1">
    <property type="nucleotide sequence ID" value="NZ_JAUSUL010000005.1"/>
</dbReference>